<accession>F5REP4</accession>
<evidence type="ECO:0000256" key="6">
    <source>
        <dbReference type="ARBA" id="ARBA00030025"/>
    </source>
</evidence>
<evidence type="ECO:0000256" key="7">
    <source>
        <dbReference type="ARBA" id="ARBA00048472"/>
    </source>
</evidence>
<evidence type="ECO:0000313" key="8">
    <source>
        <dbReference type="EMBL" id="EGK71375.1"/>
    </source>
</evidence>
<dbReference type="OrthoDB" id="209085at2"/>
<dbReference type="RefSeq" id="WP_008062692.1">
    <property type="nucleotide sequence ID" value="NZ_AFHG01000052.1"/>
</dbReference>
<dbReference type="PIRSF" id="PIRSF015557">
    <property type="entry name" value="UCP015557"/>
    <property type="match status" value="1"/>
</dbReference>
<evidence type="ECO:0000313" key="9">
    <source>
        <dbReference type="Proteomes" id="UP000005019"/>
    </source>
</evidence>
<dbReference type="GO" id="GO:0106361">
    <property type="term" value="F:protein-arginine rhamnosyltransferase activity"/>
    <property type="evidence" value="ECO:0007669"/>
    <property type="project" value="InterPro"/>
</dbReference>
<evidence type="ECO:0000256" key="5">
    <source>
        <dbReference type="ARBA" id="ARBA00024416"/>
    </source>
</evidence>
<comment type="catalytic activity">
    <reaction evidence="7">
        <text>dTDP-beta-L-rhamnose + L-arginyl-[protein] = N(omega)-(alpha-L-rhamnosyl)-L-arginyl-[protein] + dTDP + H(+)</text>
        <dbReference type="Rhea" id="RHEA:66692"/>
        <dbReference type="Rhea" id="RHEA-COMP:10532"/>
        <dbReference type="Rhea" id="RHEA-COMP:17096"/>
        <dbReference type="ChEBI" id="CHEBI:15378"/>
        <dbReference type="ChEBI" id="CHEBI:29965"/>
        <dbReference type="ChEBI" id="CHEBI:57510"/>
        <dbReference type="ChEBI" id="CHEBI:58369"/>
        <dbReference type="ChEBI" id="CHEBI:167445"/>
    </reaction>
    <physiologicalReaction direction="left-to-right" evidence="7">
        <dbReference type="Rhea" id="RHEA:66693"/>
    </physiologicalReaction>
</comment>
<protein>
    <recommendedName>
        <fullName evidence="5">Protein-arginine rhamnosyltransferase</fullName>
    </recommendedName>
    <alternativeName>
        <fullName evidence="6">EF-P arginine rhamnosyltransferase</fullName>
    </alternativeName>
</protein>
<evidence type="ECO:0000256" key="1">
    <source>
        <dbReference type="ARBA" id="ARBA00022676"/>
    </source>
</evidence>
<keyword evidence="2" id="KW-0808">Transferase</keyword>
<reference evidence="8 9" key="1">
    <citation type="journal article" date="2011" name="J. Bacteriol.">
        <title>Genome sequence of Methyloversatilis universalis FAM5T, a methylotrophic representative of the order Rhodocyclales.</title>
        <authorList>
            <person name="Kittichotirat W."/>
            <person name="Good N.M."/>
            <person name="Hall R."/>
            <person name="Bringel F."/>
            <person name="Lajus A."/>
            <person name="Medigue C."/>
            <person name="Smalley N.E."/>
            <person name="Beck D."/>
            <person name="Bumgarner R."/>
            <person name="Vuilleumier S."/>
            <person name="Kalyuzhnaya M.G."/>
        </authorList>
    </citation>
    <scope>NUCLEOTIDE SEQUENCE [LARGE SCALE GENOMIC DNA]</scope>
    <source>
        <strain evidence="9">ATCC BAA-1314 / JCM 13912 / FAM5</strain>
    </source>
</reference>
<dbReference type="AlphaFoldDB" id="F5REP4"/>
<dbReference type="Proteomes" id="UP000005019">
    <property type="component" value="Unassembled WGS sequence"/>
</dbReference>
<name>F5REP4_METUF</name>
<sequence>MHAGRGPDADLFCRVIDNFGDAGVCWRLARALATDHGWRIRLWIDAPEALARIKPGGWDEGGIEVRQWTTLPADIEPAACVIEAFACELPRSYIDAMAARPQPPRWFNLEYLSAEDWVEGCHGLASRDPATGLAKHFFFPGFTPRTGGLLRERDLFARRDAWRGDGALQQATFARLGMQPDPGALQLSLFSYESPAIATLLDALAAGSRPAQLWVPEGRALAAIEALYGRALRPGEAYRRGALELRPLRFMDQDDYDALLWHADLNIVRGEDSFVRAQWAARPLLWHIYRQQDDAHLVKLDAFLDRLCADLDPAPAQALRAAHAAWNRDLPLSPGGWQALFLALPALQKHAEAWATCLARQPDLASQLVSFNQTPI</sequence>
<evidence type="ECO:0000256" key="4">
    <source>
        <dbReference type="ARBA" id="ARBA00024346"/>
    </source>
</evidence>
<comment type="function">
    <text evidence="3">Protein-arginine rhamnosyltransferase that catalyzes the transfer of a single rhamnose to elongation factor P (EF-P) on 'Lys-32', a modification required for EF-P-dependent rescue of polyproline stalled ribosomes.</text>
</comment>
<dbReference type="Pfam" id="PF10093">
    <property type="entry name" value="EarP"/>
    <property type="match status" value="1"/>
</dbReference>
<organism evidence="8 9">
    <name type="scientific">Methyloversatilis universalis (strain ATCC BAA-1314 / DSM 25237 / JCM 13912 / CCUG 52030 / FAM5)</name>
    <dbReference type="NCBI Taxonomy" id="1000565"/>
    <lineage>
        <taxon>Bacteria</taxon>
        <taxon>Pseudomonadati</taxon>
        <taxon>Pseudomonadota</taxon>
        <taxon>Betaproteobacteria</taxon>
        <taxon>Nitrosomonadales</taxon>
        <taxon>Sterolibacteriaceae</taxon>
        <taxon>Methyloversatilis</taxon>
    </lineage>
</organism>
<gene>
    <name evidence="8" type="ORF">METUNv1_02769</name>
</gene>
<dbReference type="STRING" id="1000565.METUNv1_02769"/>
<dbReference type="InterPro" id="IPR016633">
    <property type="entry name" value="EarP"/>
</dbReference>
<evidence type="ECO:0000256" key="3">
    <source>
        <dbReference type="ARBA" id="ARBA00024303"/>
    </source>
</evidence>
<keyword evidence="9" id="KW-1185">Reference proteome</keyword>
<comment type="similarity">
    <text evidence="4">Belongs to the glycosyltransferase 104 family.</text>
</comment>
<proteinExistence type="inferred from homology"/>
<dbReference type="EMBL" id="AFHG01000052">
    <property type="protein sequence ID" value="EGK71375.1"/>
    <property type="molecule type" value="Genomic_DNA"/>
</dbReference>
<dbReference type="eggNOG" id="COG4394">
    <property type="taxonomic scope" value="Bacteria"/>
</dbReference>
<comment type="caution">
    <text evidence="8">The sequence shown here is derived from an EMBL/GenBank/DDBJ whole genome shotgun (WGS) entry which is preliminary data.</text>
</comment>
<keyword evidence="1" id="KW-0328">Glycosyltransferase</keyword>
<evidence type="ECO:0000256" key="2">
    <source>
        <dbReference type="ARBA" id="ARBA00022679"/>
    </source>
</evidence>
<dbReference type="NCBIfam" id="TIGR03837">
    <property type="entry name" value="efp_Arg_rhamno"/>
    <property type="match status" value="1"/>
</dbReference>